<dbReference type="RefSeq" id="WP_370481163.1">
    <property type="nucleotide sequence ID" value="NZ_JBEOQA010000001.1"/>
</dbReference>
<gene>
    <name evidence="2" type="ORF">ABTW24_05170</name>
</gene>
<feature type="signal peptide" evidence="1">
    <location>
        <begin position="1"/>
        <end position="19"/>
    </location>
</feature>
<dbReference type="InterPro" id="IPR032342">
    <property type="entry name" value="DUF4861"/>
</dbReference>
<sequence length="374" mass="41841">MKKTFVLSLALGLWGIALAQNNKTITVSNPSSFTRTELISIPYATFERHFALKENSFSIVDSENKKELAYQLEKLGQQTAQNVLVQVSLAPKSSLTFAVTGNAPTAVSSKTYARYVPERKDDFAWENDIAAFRAYGKALEGSSEDAQGFDFWAKRTNDLIIDEWYKTGDYHADHGKGLDYYSVGQTLGVGDATPFIDGQVVYHKHYRQYKVLDNGPLRSTFKLIYEPENVKDQNLQVEKTVSLDAGSQLNRISYAIKNSTASSTSVAIGLAKRKEEKPQFLNDAKSGILAYWEPAEGDKITGTAVIVPKASYVFKDSPTQFLLTTTVENNNPLVYFAGAAFNKAGKINNFEQWQSYLRQFKDHLNQPLIIKYSK</sequence>
<evidence type="ECO:0000313" key="2">
    <source>
        <dbReference type="EMBL" id="MEZ0450980.1"/>
    </source>
</evidence>
<protein>
    <submittedName>
        <fullName evidence="2">DUF4861 family protein</fullName>
    </submittedName>
</protein>
<evidence type="ECO:0000256" key="1">
    <source>
        <dbReference type="SAM" id="SignalP"/>
    </source>
</evidence>
<dbReference type="Proteomes" id="UP001566204">
    <property type="component" value="Unassembled WGS sequence"/>
</dbReference>
<feature type="chain" id="PRO_5047105151" evidence="1">
    <location>
        <begin position="20"/>
        <end position="374"/>
    </location>
</feature>
<evidence type="ECO:0000313" key="3">
    <source>
        <dbReference type="Proteomes" id="UP001566204"/>
    </source>
</evidence>
<name>A0ABV4HBA7_9SPHI</name>
<keyword evidence="1" id="KW-0732">Signal</keyword>
<comment type="caution">
    <text evidence="2">The sequence shown here is derived from an EMBL/GenBank/DDBJ whole genome shotgun (WGS) entry which is preliminary data.</text>
</comment>
<organism evidence="2 3">
    <name type="scientific">Sphingobacterium thalpophilum</name>
    <dbReference type="NCBI Taxonomy" id="259"/>
    <lineage>
        <taxon>Bacteria</taxon>
        <taxon>Pseudomonadati</taxon>
        <taxon>Bacteroidota</taxon>
        <taxon>Sphingobacteriia</taxon>
        <taxon>Sphingobacteriales</taxon>
        <taxon>Sphingobacteriaceae</taxon>
        <taxon>Sphingobacterium</taxon>
    </lineage>
</organism>
<dbReference type="InterPro" id="IPR011013">
    <property type="entry name" value="Gal_mutarotase_sf_dom"/>
</dbReference>
<keyword evidence="3" id="KW-1185">Reference proteome</keyword>
<proteinExistence type="predicted"/>
<dbReference type="SUPFAM" id="SSF74650">
    <property type="entry name" value="Galactose mutarotase-like"/>
    <property type="match status" value="1"/>
</dbReference>
<reference evidence="2 3" key="1">
    <citation type="submission" date="2024-06" db="EMBL/GenBank/DDBJ databases">
        <title>Soil Sphingobacterium thalpophilum.</title>
        <authorList>
            <person name="Yang J."/>
            <person name="Li J."/>
        </authorList>
    </citation>
    <scope>NUCLEOTIDE SEQUENCE [LARGE SCALE GENOMIC DNA]</scope>
    <source>
        <strain evidence="2 3">22g91tb</strain>
    </source>
</reference>
<dbReference type="Pfam" id="PF16153">
    <property type="entry name" value="DUF4861"/>
    <property type="match status" value="1"/>
</dbReference>
<dbReference type="EMBL" id="JBEOQB010000001">
    <property type="protein sequence ID" value="MEZ0450980.1"/>
    <property type="molecule type" value="Genomic_DNA"/>
</dbReference>
<accession>A0ABV4HBA7</accession>